<keyword evidence="1" id="KW-0812">Transmembrane</keyword>
<dbReference type="PANTHER" id="PTHR37938">
    <property type="entry name" value="BLL0215 PROTEIN"/>
    <property type="match status" value="1"/>
</dbReference>
<dbReference type="PANTHER" id="PTHR37938:SF1">
    <property type="entry name" value="BLL0215 PROTEIN"/>
    <property type="match status" value="1"/>
</dbReference>
<dbReference type="RefSeq" id="WP_179578905.1">
    <property type="nucleotide sequence ID" value="NZ_JACCFM010000001.1"/>
</dbReference>
<gene>
    <name evidence="3" type="ORF">HNR05_002064</name>
</gene>
<name>A0A7Z0J6T6_9MICO</name>
<evidence type="ECO:0000256" key="1">
    <source>
        <dbReference type="SAM" id="Phobius"/>
    </source>
</evidence>
<protein>
    <submittedName>
        <fullName evidence="3">Putative membrane protein YdbT with pleckstrin-like domain</fullName>
    </submittedName>
</protein>
<dbReference type="AlphaFoldDB" id="A0A7Z0J6T6"/>
<feature type="transmembrane region" description="Helical" evidence="1">
    <location>
        <begin position="61"/>
        <end position="81"/>
    </location>
</feature>
<dbReference type="Proteomes" id="UP000537260">
    <property type="component" value="Unassembled WGS sequence"/>
</dbReference>
<dbReference type="Pfam" id="PF03703">
    <property type="entry name" value="bPH_2"/>
    <property type="match status" value="1"/>
</dbReference>
<accession>A0A7Z0J6T6</accession>
<feature type="domain" description="YdbS-like PH" evidence="2">
    <location>
        <begin position="80"/>
        <end position="147"/>
    </location>
</feature>
<feature type="transmembrane region" description="Helical" evidence="1">
    <location>
        <begin position="30"/>
        <end position="49"/>
    </location>
</feature>
<comment type="caution">
    <text evidence="3">The sequence shown here is derived from an EMBL/GenBank/DDBJ whole genome shotgun (WGS) entry which is preliminary data.</text>
</comment>
<evidence type="ECO:0000313" key="4">
    <source>
        <dbReference type="Proteomes" id="UP000537260"/>
    </source>
</evidence>
<sequence>MTKSVAGHSNGEAEGRTEQVVARLRSHGRALFWPTLLLFAVCGATGYVYGTLPEPWQNAAVLIGAGLIVLLLWFLPLMVWLTRRYTITTRRVIVRTGFFMRVRQEILHSRGYGVSVRTNWIQAMIGTGDVRITAGQGNPIVLKDVPGATLVQQALHDLIEQTAPADSQHALGE</sequence>
<keyword evidence="1" id="KW-1133">Transmembrane helix</keyword>
<evidence type="ECO:0000259" key="2">
    <source>
        <dbReference type="Pfam" id="PF03703"/>
    </source>
</evidence>
<proteinExistence type="predicted"/>
<dbReference type="InterPro" id="IPR005182">
    <property type="entry name" value="YdbS-like_PH"/>
</dbReference>
<dbReference type="EMBL" id="JACCFM010000001">
    <property type="protein sequence ID" value="NYJ20273.1"/>
    <property type="molecule type" value="Genomic_DNA"/>
</dbReference>
<organism evidence="3 4">
    <name type="scientific">Glaciibacter psychrotolerans</name>
    <dbReference type="NCBI Taxonomy" id="670054"/>
    <lineage>
        <taxon>Bacteria</taxon>
        <taxon>Bacillati</taxon>
        <taxon>Actinomycetota</taxon>
        <taxon>Actinomycetes</taxon>
        <taxon>Micrococcales</taxon>
        <taxon>Microbacteriaceae</taxon>
        <taxon>Glaciibacter</taxon>
    </lineage>
</organism>
<keyword evidence="1" id="KW-0472">Membrane</keyword>
<keyword evidence="4" id="KW-1185">Reference proteome</keyword>
<evidence type="ECO:0000313" key="3">
    <source>
        <dbReference type="EMBL" id="NYJ20273.1"/>
    </source>
</evidence>
<reference evidence="3 4" key="1">
    <citation type="submission" date="2020-07" db="EMBL/GenBank/DDBJ databases">
        <title>Sequencing the genomes of 1000 actinobacteria strains.</title>
        <authorList>
            <person name="Klenk H.-P."/>
        </authorList>
    </citation>
    <scope>NUCLEOTIDE SEQUENCE [LARGE SCALE GENOMIC DNA]</scope>
    <source>
        <strain evidence="3 4">LI1</strain>
    </source>
</reference>